<keyword evidence="2" id="KW-0442">Lipid degradation</keyword>
<dbReference type="Proteomes" id="UP000654304">
    <property type="component" value="Unassembled WGS sequence"/>
</dbReference>
<dbReference type="GO" id="GO:0016787">
    <property type="term" value="F:hydrolase activity"/>
    <property type="evidence" value="ECO:0007669"/>
    <property type="project" value="UniProtKB-KW"/>
</dbReference>
<dbReference type="Gene3D" id="3.40.50.1820">
    <property type="entry name" value="alpha/beta hydrolase"/>
    <property type="match status" value="1"/>
</dbReference>
<evidence type="ECO:0000256" key="2">
    <source>
        <dbReference type="ARBA" id="ARBA00022963"/>
    </source>
</evidence>
<dbReference type="RefSeq" id="WP_186904953.1">
    <property type="nucleotide sequence ID" value="NZ_JACOGD010000010.1"/>
</dbReference>
<dbReference type="PANTHER" id="PTHR10272">
    <property type="entry name" value="PLATELET-ACTIVATING FACTOR ACETYLHYDROLASE"/>
    <property type="match status" value="1"/>
</dbReference>
<protein>
    <submittedName>
        <fullName evidence="6">Alpha/beta hydrolase</fullName>
    </submittedName>
</protein>
<name>A0ABR7A915_9BURK</name>
<reference evidence="6 7" key="1">
    <citation type="submission" date="2020-08" db="EMBL/GenBank/DDBJ databases">
        <title>Novel species isolated from subtropical streams in China.</title>
        <authorList>
            <person name="Lu H."/>
        </authorList>
    </citation>
    <scope>NUCLEOTIDE SEQUENCE [LARGE SCALE GENOMIC DNA]</scope>
    <source>
        <strain evidence="6 7">CY22W</strain>
    </source>
</reference>
<organism evidence="6 7">
    <name type="scientific">Undibacterium curvum</name>
    <dbReference type="NCBI Taxonomy" id="2762294"/>
    <lineage>
        <taxon>Bacteria</taxon>
        <taxon>Pseudomonadati</taxon>
        <taxon>Pseudomonadota</taxon>
        <taxon>Betaproteobacteria</taxon>
        <taxon>Burkholderiales</taxon>
        <taxon>Oxalobacteraceae</taxon>
        <taxon>Undibacterium</taxon>
    </lineage>
</organism>
<gene>
    <name evidence="6" type="ORF">H8K43_16960</name>
</gene>
<dbReference type="InterPro" id="IPR022742">
    <property type="entry name" value="Hydrolase_4"/>
</dbReference>
<dbReference type="SUPFAM" id="SSF53474">
    <property type="entry name" value="alpha/beta-Hydrolases"/>
    <property type="match status" value="1"/>
</dbReference>
<evidence type="ECO:0000256" key="3">
    <source>
        <dbReference type="ARBA" id="ARBA00023098"/>
    </source>
</evidence>
<feature type="chain" id="PRO_5046934064" evidence="4">
    <location>
        <begin position="24"/>
        <end position="280"/>
    </location>
</feature>
<dbReference type="InterPro" id="IPR029058">
    <property type="entry name" value="AB_hydrolase_fold"/>
</dbReference>
<keyword evidence="4" id="KW-0732">Signal</keyword>
<evidence type="ECO:0000256" key="4">
    <source>
        <dbReference type="SAM" id="SignalP"/>
    </source>
</evidence>
<feature type="signal peptide" evidence="4">
    <location>
        <begin position="1"/>
        <end position="23"/>
    </location>
</feature>
<accession>A0ABR7A915</accession>
<keyword evidence="1 6" id="KW-0378">Hydrolase</keyword>
<proteinExistence type="predicted"/>
<dbReference type="PANTHER" id="PTHR10272:SF0">
    <property type="entry name" value="PLATELET-ACTIVATING FACTOR ACETYLHYDROLASE"/>
    <property type="match status" value="1"/>
</dbReference>
<keyword evidence="7" id="KW-1185">Reference proteome</keyword>
<feature type="domain" description="Serine aminopeptidase S33" evidence="5">
    <location>
        <begin position="49"/>
        <end position="152"/>
    </location>
</feature>
<evidence type="ECO:0000259" key="5">
    <source>
        <dbReference type="Pfam" id="PF12146"/>
    </source>
</evidence>
<evidence type="ECO:0000256" key="1">
    <source>
        <dbReference type="ARBA" id="ARBA00022801"/>
    </source>
</evidence>
<dbReference type="Pfam" id="PF12146">
    <property type="entry name" value="Hydrolase_4"/>
    <property type="match status" value="1"/>
</dbReference>
<dbReference type="EMBL" id="JACOGD010000010">
    <property type="protein sequence ID" value="MBC3933371.1"/>
    <property type="molecule type" value="Genomic_DNA"/>
</dbReference>
<comment type="caution">
    <text evidence="6">The sequence shown here is derived from an EMBL/GenBank/DDBJ whole genome shotgun (WGS) entry which is preliminary data.</text>
</comment>
<evidence type="ECO:0000313" key="6">
    <source>
        <dbReference type="EMBL" id="MBC3933371.1"/>
    </source>
</evidence>
<evidence type="ECO:0000313" key="7">
    <source>
        <dbReference type="Proteomes" id="UP000654304"/>
    </source>
</evidence>
<sequence>MKPSLMPLTVLMLLSLTLPEAKAANRIRLERADGQLLNAMVYPVSAHCQGVAVISHGAGGSEQGYTYLAQGLAEQGWLAVVPDHHDSGTEVLRKRLRAGNLQSALSSMVTDSAAYRARQMEINAARLWAQPHCSGKATVLIGHSMGAAITMMEAGADNLMQIHAQKSFDRYIALSPQGPGIIFPEQAWADIRQPVLLLTGTRDFELGGLSWESRTTPYSLMPPGCKWLGVIDGATHQHFAGHGASRSSEKLIMQTVRAFLQSDATCSPPPASPGLRLQSK</sequence>
<keyword evidence="3" id="KW-0443">Lipid metabolism</keyword>